<dbReference type="FunFam" id="3.40.30.10:FF:000001">
    <property type="entry name" value="Thioredoxin"/>
    <property type="match status" value="1"/>
</dbReference>
<dbReference type="InterPro" id="IPR005746">
    <property type="entry name" value="Thioredoxin"/>
</dbReference>
<evidence type="ECO:0000256" key="9">
    <source>
        <dbReference type="PIRSR" id="PIRSR000077-4"/>
    </source>
</evidence>
<evidence type="ECO:0000256" key="8">
    <source>
        <dbReference type="PIRSR" id="PIRSR000077-1"/>
    </source>
</evidence>
<protein>
    <recommendedName>
        <fullName evidence="6 7">Thioredoxin</fullName>
    </recommendedName>
</protein>
<name>F5YIW5_TREPZ</name>
<dbReference type="EMBL" id="CP001843">
    <property type="protein sequence ID" value="AEF85284.1"/>
    <property type="molecule type" value="Genomic_DNA"/>
</dbReference>
<evidence type="ECO:0000256" key="6">
    <source>
        <dbReference type="NCBIfam" id="TIGR01068"/>
    </source>
</evidence>
<dbReference type="NCBIfam" id="TIGR01068">
    <property type="entry name" value="thioredoxin"/>
    <property type="match status" value="1"/>
</dbReference>
<keyword evidence="4 9" id="KW-1015">Disulfide bond</keyword>
<reference evidence="11 12" key="2">
    <citation type="journal article" date="2011" name="ISME J.">
        <title>RNA-seq reveals cooperative metabolic interactions between two termite-gut spirochete species in co-culture.</title>
        <authorList>
            <person name="Rosenthal A.Z."/>
            <person name="Matson E.G."/>
            <person name="Eldar A."/>
            <person name="Leadbetter J.R."/>
        </authorList>
    </citation>
    <scope>NUCLEOTIDE SEQUENCE [LARGE SCALE GENOMIC DNA]</scope>
    <source>
        <strain evidence="12">ATCC BAA-887 / DSM 12427 / ZAS-2</strain>
    </source>
</reference>
<evidence type="ECO:0000313" key="11">
    <source>
        <dbReference type="EMBL" id="AEF85284.1"/>
    </source>
</evidence>
<evidence type="ECO:0000259" key="10">
    <source>
        <dbReference type="PROSITE" id="PS51352"/>
    </source>
</evidence>
<dbReference type="PIRSF" id="PIRSF000077">
    <property type="entry name" value="Thioredoxin"/>
    <property type="match status" value="1"/>
</dbReference>
<dbReference type="PROSITE" id="PS00194">
    <property type="entry name" value="THIOREDOXIN_1"/>
    <property type="match status" value="1"/>
</dbReference>
<evidence type="ECO:0000256" key="4">
    <source>
        <dbReference type="ARBA" id="ARBA00023157"/>
    </source>
</evidence>
<dbReference type="eggNOG" id="COG3118">
    <property type="taxonomic scope" value="Bacteria"/>
</dbReference>
<dbReference type="PROSITE" id="PS51352">
    <property type="entry name" value="THIOREDOXIN_2"/>
    <property type="match status" value="1"/>
</dbReference>
<evidence type="ECO:0000256" key="7">
    <source>
        <dbReference type="PIRNR" id="PIRNR000077"/>
    </source>
</evidence>
<proteinExistence type="inferred from homology"/>
<keyword evidence="2" id="KW-0813">Transport</keyword>
<dbReference type="OrthoDB" id="9790390at2"/>
<feature type="site" description="Deprotonates C-terminal active site Cys" evidence="8">
    <location>
        <position position="26"/>
    </location>
</feature>
<evidence type="ECO:0000256" key="3">
    <source>
        <dbReference type="ARBA" id="ARBA00022982"/>
    </source>
</evidence>
<dbReference type="Gene3D" id="3.40.30.10">
    <property type="entry name" value="Glutaredoxin"/>
    <property type="match status" value="1"/>
</dbReference>
<dbReference type="PRINTS" id="PR00421">
    <property type="entry name" value="THIOREDOXIN"/>
</dbReference>
<dbReference type="HOGENOM" id="CLU_090389_10_3_12"/>
<keyword evidence="5 9" id="KW-0676">Redox-active center</keyword>
<dbReference type="SUPFAM" id="SSF52833">
    <property type="entry name" value="Thioredoxin-like"/>
    <property type="match status" value="1"/>
</dbReference>
<feature type="active site" description="Nucleophile" evidence="8">
    <location>
        <position position="35"/>
    </location>
</feature>
<gene>
    <name evidence="11" type="primary">trxA</name>
    <name evidence="11" type="ordered locus">TREPR_3508</name>
</gene>
<dbReference type="STRING" id="545694.TREPR_3508"/>
<dbReference type="KEGG" id="tpi:TREPR_3508"/>
<feature type="disulfide bond" description="Redox-active" evidence="9">
    <location>
        <begin position="32"/>
        <end position="35"/>
    </location>
</feature>
<dbReference type="InterPro" id="IPR013766">
    <property type="entry name" value="Thioredoxin_domain"/>
</dbReference>
<evidence type="ECO:0000256" key="1">
    <source>
        <dbReference type="ARBA" id="ARBA00008987"/>
    </source>
</evidence>
<dbReference type="AlphaFoldDB" id="F5YIW5"/>
<comment type="similarity">
    <text evidence="1 7">Belongs to the thioredoxin family.</text>
</comment>
<accession>F5YIW5</accession>
<feature type="domain" description="Thioredoxin" evidence="10">
    <location>
        <begin position="1"/>
        <end position="107"/>
    </location>
</feature>
<keyword evidence="3" id="KW-0249">Electron transport</keyword>
<evidence type="ECO:0000313" key="12">
    <source>
        <dbReference type="Proteomes" id="UP000009223"/>
    </source>
</evidence>
<reference evidence="12" key="1">
    <citation type="submission" date="2009-12" db="EMBL/GenBank/DDBJ databases">
        <title>Complete sequence of Treponema primitia strain ZAS-2.</title>
        <authorList>
            <person name="Tetu S.G."/>
            <person name="Matson E."/>
            <person name="Ren Q."/>
            <person name="Seshadri R."/>
            <person name="Elbourne L."/>
            <person name="Hassan K.A."/>
            <person name="Durkin A."/>
            <person name="Radune D."/>
            <person name="Mohamoud Y."/>
            <person name="Shay R."/>
            <person name="Jin S."/>
            <person name="Zhang X."/>
            <person name="Lucey K."/>
            <person name="Ballor N.R."/>
            <person name="Ottesen E."/>
            <person name="Rosenthal R."/>
            <person name="Allen A."/>
            <person name="Leadbetter J.R."/>
            <person name="Paulsen I.T."/>
        </authorList>
    </citation>
    <scope>NUCLEOTIDE SEQUENCE [LARGE SCALE GENOMIC DNA]</scope>
    <source>
        <strain evidence="12">ATCC BAA-887 / DSM 12427 / ZAS-2</strain>
    </source>
</reference>
<feature type="active site" description="Nucleophile" evidence="8">
    <location>
        <position position="32"/>
    </location>
</feature>
<dbReference type="RefSeq" id="WP_015706786.1">
    <property type="nucleotide sequence ID" value="NC_015578.1"/>
</dbReference>
<dbReference type="PANTHER" id="PTHR45663:SF11">
    <property type="entry name" value="GEO12009P1"/>
    <property type="match status" value="1"/>
</dbReference>
<sequence length="107" mass="11934">MSNGIAITKENFEGEVLKSPIPVLVDFWATWCGPCKMMAPMLDDIAEEYLGRLKIVKVDVDAQGDLAEQHNVVSVPTLALYKGGQLQTQRTGALPKYEIVNFFKDYI</sequence>
<organism evidence="11 12">
    <name type="scientific">Treponema primitia (strain ATCC BAA-887 / DSM 12427 / ZAS-2)</name>
    <dbReference type="NCBI Taxonomy" id="545694"/>
    <lineage>
        <taxon>Bacteria</taxon>
        <taxon>Pseudomonadati</taxon>
        <taxon>Spirochaetota</taxon>
        <taxon>Spirochaetia</taxon>
        <taxon>Spirochaetales</taxon>
        <taxon>Treponemataceae</taxon>
        <taxon>Treponema</taxon>
    </lineage>
</organism>
<dbReference type="GO" id="GO:0015035">
    <property type="term" value="F:protein-disulfide reductase activity"/>
    <property type="evidence" value="ECO:0007669"/>
    <property type="project" value="UniProtKB-UniRule"/>
</dbReference>
<feature type="site" description="Contributes to redox potential value" evidence="8">
    <location>
        <position position="34"/>
    </location>
</feature>
<dbReference type="Proteomes" id="UP000009223">
    <property type="component" value="Chromosome"/>
</dbReference>
<dbReference type="Pfam" id="PF00085">
    <property type="entry name" value="Thioredoxin"/>
    <property type="match status" value="1"/>
</dbReference>
<dbReference type="InterPro" id="IPR017937">
    <property type="entry name" value="Thioredoxin_CS"/>
</dbReference>
<dbReference type="GO" id="GO:0005829">
    <property type="term" value="C:cytosol"/>
    <property type="evidence" value="ECO:0007669"/>
    <property type="project" value="TreeGrafter"/>
</dbReference>
<dbReference type="PANTHER" id="PTHR45663">
    <property type="entry name" value="GEO12009P1"/>
    <property type="match status" value="1"/>
</dbReference>
<feature type="site" description="Contributes to redox potential value" evidence="8">
    <location>
        <position position="33"/>
    </location>
</feature>
<dbReference type="CDD" id="cd02947">
    <property type="entry name" value="TRX_family"/>
    <property type="match status" value="1"/>
</dbReference>
<evidence type="ECO:0000256" key="5">
    <source>
        <dbReference type="ARBA" id="ARBA00023284"/>
    </source>
</evidence>
<dbReference type="InterPro" id="IPR036249">
    <property type="entry name" value="Thioredoxin-like_sf"/>
</dbReference>
<evidence type="ECO:0000256" key="2">
    <source>
        <dbReference type="ARBA" id="ARBA00022448"/>
    </source>
</evidence>
<keyword evidence="12" id="KW-1185">Reference proteome</keyword>
<dbReference type="GO" id="GO:0045454">
    <property type="term" value="P:cell redox homeostasis"/>
    <property type="evidence" value="ECO:0007669"/>
    <property type="project" value="TreeGrafter"/>
</dbReference>